<dbReference type="InterPro" id="IPR002048">
    <property type="entry name" value="EF_hand_dom"/>
</dbReference>
<keyword evidence="5" id="KW-0285">Flavoprotein</keyword>
<evidence type="ECO:0000259" key="16">
    <source>
        <dbReference type="PROSITE" id="PS50222"/>
    </source>
</evidence>
<protein>
    <recommendedName>
        <fullName evidence="4">NADH:ubiquinone reductase (non-electrogenic)</fullName>
        <ecNumber evidence="4">1.6.5.9</ecNumber>
    </recommendedName>
</protein>
<evidence type="ECO:0000256" key="12">
    <source>
        <dbReference type="ARBA" id="ARBA00023128"/>
    </source>
</evidence>
<keyword evidence="12" id="KW-0496">Mitochondrion</keyword>
<dbReference type="GO" id="GO:0005777">
    <property type="term" value="C:peroxisome"/>
    <property type="evidence" value="ECO:0007669"/>
    <property type="project" value="UniProtKB-SubCell"/>
</dbReference>
<keyword evidence="9" id="KW-0809">Transit peptide</keyword>
<comment type="caution">
    <text evidence="17">The sequence shown here is derived from an EMBL/GenBank/DDBJ whole genome shotgun (WGS) entry which is preliminary data.</text>
</comment>
<accession>A0AAV5JJ53</accession>
<dbReference type="PROSITE" id="PS00018">
    <property type="entry name" value="EF_HAND_1"/>
    <property type="match status" value="1"/>
</dbReference>
<dbReference type="SUPFAM" id="SSF51905">
    <property type="entry name" value="FAD/NAD(P)-binding domain"/>
    <property type="match status" value="2"/>
</dbReference>
<name>A0AAV5JJ53_9ROSI</name>
<keyword evidence="6" id="KW-0472">Membrane</keyword>
<comment type="similarity">
    <text evidence="3">Belongs to the NADH dehydrogenase family.</text>
</comment>
<keyword evidence="13" id="KW-0576">Peroxisome</keyword>
<evidence type="ECO:0000256" key="8">
    <source>
        <dbReference type="ARBA" id="ARBA00022837"/>
    </source>
</evidence>
<dbReference type="GO" id="GO:0005743">
    <property type="term" value="C:mitochondrial inner membrane"/>
    <property type="evidence" value="ECO:0007669"/>
    <property type="project" value="UniProtKB-SubCell"/>
</dbReference>
<dbReference type="InterPro" id="IPR036188">
    <property type="entry name" value="FAD/NAD-bd_sf"/>
</dbReference>
<dbReference type="AlphaFoldDB" id="A0AAV5JJ53"/>
<dbReference type="PRINTS" id="PR00368">
    <property type="entry name" value="FADPNR"/>
</dbReference>
<proteinExistence type="inferred from homology"/>
<comment type="subcellular location">
    <subcellularLocation>
        <location evidence="1">Mitochondrion inner membrane</location>
        <topology evidence="1">Peripheral membrane protein</topology>
        <orientation evidence="1">Intermembrane side</orientation>
    </subcellularLocation>
    <subcellularLocation>
        <location evidence="2">Peroxisome</location>
    </subcellularLocation>
</comment>
<dbReference type="Gene3D" id="3.50.50.100">
    <property type="match status" value="1"/>
</dbReference>
<dbReference type="PANTHER" id="PTHR43706:SF47">
    <property type="entry name" value="EXTERNAL NADH-UBIQUINONE OXIDOREDUCTASE 1, MITOCHONDRIAL-RELATED"/>
    <property type="match status" value="1"/>
</dbReference>
<evidence type="ECO:0000256" key="2">
    <source>
        <dbReference type="ARBA" id="ARBA00004275"/>
    </source>
</evidence>
<dbReference type="EC" id="1.6.5.9" evidence="4"/>
<evidence type="ECO:0000256" key="11">
    <source>
        <dbReference type="ARBA" id="ARBA00023027"/>
    </source>
</evidence>
<keyword evidence="6" id="KW-0999">Mitochondrion inner membrane</keyword>
<dbReference type="InterPro" id="IPR018247">
    <property type="entry name" value="EF_Hand_1_Ca_BS"/>
</dbReference>
<evidence type="ECO:0000256" key="10">
    <source>
        <dbReference type="ARBA" id="ARBA00023002"/>
    </source>
</evidence>
<organism evidence="17 18">
    <name type="scientific">Rubroshorea leprosula</name>
    <dbReference type="NCBI Taxonomy" id="152421"/>
    <lineage>
        <taxon>Eukaryota</taxon>
        <taxon>Viridiplantae</taxon>
        <taxon>Streptophyta</taxon>
        <taxon>Embryophyta</taxon>
        <taxon>Tracheophyta</taxon>
        <taxon>Spermatophyta</taxon>
        <taxon>Magnoliopsida</taxon>
        <taxon>eudicotyledons</taxon>
        <taxon>Gunneridae</taxon>
        <taxon>Pentapetalae</taxon>
        <taxon>rosids</taxon>
        <taxon>malvids</taxon>
        <taxon>Malvales</taxon>
        <taxon>Dipterocarpaceae</taxon>
        <taxon>Rubroshorea</taxon>
    </lineage>
</organism>
<keyword evidence="11" id="KW-0520">NAD</keyword>
<feature type="domain" description="EF-hand" evidence="16">
    <location>
        <begin position="382"/>
        <end position="417"/>
    </location>
</feature>
<evidence type="ECO:0000256" key="6">
    <source>
        <dbReference type="ARBA" id="ARBA00022792"/>
    </source>
</evidence>
<evidence type="ECO:0000256" key="1">
    <source>
        <dbReference type="ARBA" id="ARBA00004137"/>
    </source>
</evidence>
<dbReference type="GO" id="GO:0050136">
    <property type="term" value="F:NADH dehydrogenase (quinone) (non-electrogenic) activity"/>
    <property type="evidence" value="ECO:0007669"/>
    <property type="project" value="UniProtKB-EC"/>
</dbReference>
<dbReference type="Proteomes" id="UP001054252">
    <property type="component" value="Unassembled WGS sequence"/>
</dbReference>
<keyword evidence="18" id="KW-1185">Reference proteome</keyword>
<evidence type="ECO:0000313" key="17">
    <source>
        <dbReference type="EMBL" id="GKV11362.1"/>
    </source>
</evidence>
<dbReference type="PROSITE" id="PS50222">
    <property type="entry name" value="EF_HAND_2"/>
    <property type="match status" value="1"/>
</dbReference>
<sequence length="453" mass="50792">MHGYKFYKKASKAFHSYPPLSRLLLACTLSGGSALVAFSDGISFQRRVYADEGNRQCKKKKVVVLGTGWAATSFLKTLKSDNFEVQVVSPRSYFAFTPLLPSVSSGTVEARSIVEPIRNILKRRGFQVDFKEAECHKIEPDKKRVICRSTQTTNLGQKEEFSIDYDILIIAVGAQVNTFNTPGVSEHAHFMKEIGDAQKARNTVIDCFERASLPRISDEERERILHFVVVGGGPVGVEYAAELHDHVVQDISKLYPSIQDYVKITLLEAGDHILNMYDKRITSFAESKFKRDGIDVKTGSTVTMVTDKEVSAKDRAAGTSLSLPYGIVVWPTGIGSRPFVLDFMKQIGQGKRRLLATDEWLRVEGLDNVYALGDCATINQRRVMEDISAIFSKADRNNTGKLNKSEFKEVIGDICERYPQVEIHLKKSQMKDILTLLEKSSEGDDKQIDIEKF</sequence>
<evidence type="ECO:0000256" key="5">
    <source>
        <dbReference type="ARBA" id="ARBA00022630"/>
    </source>
</evidence>
<keyword evidence="8" id="KW-0106">Calcium</keyword>
<evidence type="ECO:0000256" key="4">
    <source>
        <dbReference type="ARBA" id="ARBA00012637"/>
    </source>
</evidence>
<dbReference type="EMBL" id="BPVZ01000034">
    <property type="protein sequence ID" value="GKV11362.1"/>
    <property type="molecule type" value="Genomic_DNA"/>
</dbReference>
<evidence type="ECO:0000256" key="13">
    <source>
        <dbReference type="ARBA" id="ARBA00023140"/>
    </source>
</evidence>
<keyword evidence="7" id="KW-0274">FAD</keyword>
<evidence type="ECO:0000256" key="15">
    <source>
        <dbReference type="ARBA" id="ARBA00049010"/>
    </source>
</evidence>
<comment type="catalytic activity">
    <reaction evidence="14">
        <text>a quinone + NADH + H(+) = a quinol + NAD(+)</text>
        <dbReference type="Rhea" id="RHEA:46160"/>
        <dbReference type="ChEBI" id="CHEBI:15378"/>
        <dbReference type="ChEBI" id="CHEBI:24646"/>
        <dbReference type="ChEBI" id="CHEBI:57540"/>
        <dbReference type="ChEBI" id="CHEBI:57945"/>
        <dbReference type="ChEBI" id="CHEBI:132124"/>
        <dbReference type="EC" id="1.6.5.9"/>
    </reaction>
</comment>
<reference evidence="17 18" key="1">
    <citation type="journal article" date="2021" name="Commun. Biol.">
        <title>The genome of Shorea leprosula (Dipterocarpaceae) highlights the ecological relevance of drought in aseasonal tropical rainforests.</title>
        <authorList>
            <person name="Ng K.K.S."/>
            <person name="Kobayashi M.J."/>
            <person name="Fawcett J.A."/>
            <person name="Hatakeyama M."/>
            <person name="Paape T."/>
            <person name="Ng C.H."/>
            <person name="Ang C.C."/>
            <person name="Tnah L.H."/>
            <person name="Lee C.T."/>
            <person name="Nishiyama T."/>
            <person name="Sese J."/>
            <person name="O'Brien M.J."/>
            <person name="Copetti D."/>
            <person name="Mohd Noor M.I."/>
            <person name="Ong R.C."/>
            <person name="Putra M."/>
            <person name="Sireger I.Z."/>
            <person name="Indrioko S."/>
            <person name="Kosugi Y."/>
            <person name="Izuno A."/>
            <person name="Isagi Y."/>
            <person name="Lee S.L."/>
            <person name="Shimizu K.K."/>
        </authorList>
    </citation>
    <scope>NUCLEOTIDE SEQUENCE [LARGE SCALE GENOMIC DNA]</scope>
    <source>
        <strain evidence="17">214</strain>
    </source>
</reference>
<dbReference type="SMART" id="SM00054">
    <property type="entry name" value="EFh"/>
    <property type="match status" value="1"/>
</dbReference>
<dbReference type="InterPro" id="IPR011992">
    <property type="entry name" value="EF-hand-dom_pair"/>
</dbReference>
<dbReference type="SUPFAM" id="SSF47473">
    <property type="entry name" value="EF-hand"/>
    <property type="match status" value="1"/>
</dbReference>
<keyword evidence="10" id="KW-0560">Oxidoreductase</keyword>
<dbReference type="PANTHER" id="PTHR43706">
    <property type="entry name" value="NADH DEHYDROGENASE"/>
    <property type="match status" value="1"/>
</dbReference>
<comment type="catalytic activity">
    <reaction evidence="15">
        <text>a ubiquinone + NADH + H(+) = a ubiquinol + NAD(+)</text>
        <dbReference type="Rhea" id="RHEA:23152"/>
        <dbReference type="Rhea" id="RHEA-COMP:9565"/>
        <dbReference type="Rhea" id="RHEA-COMP:9566"/>
        <dbReference type="ChEBI" id="CHEBI:15378"/>
        <dbReference type="ChEBI" id="CHEBI:16389"/>
        <dbReference type="ChEBI" id="CHEBI:17976"/>
        <dbReference type="ChEBI" id="CHEBI:57540"/>
        <dbReference type="ChEBI" id="CHEBI:57945"/>
    </reaction>
</comment>
<dbReference type="InterPro" id="IPR045024">
    <property type="entry name" value="NDH-2"/>
</dbReference>
<evidence type="ECO:0000313" key="18">
    <source>
        <dbReference type="Proteomes" id="UP001054252"/>
    </source>
</evidence>
<dbReference type="GO" id="GO:0005509">
    <property type="term" value="F:calcium ion binding"/>
    <property type="evidence" value="ECO:0007669"/>
    <property type="project" value="InterPro"/>
</dbReference>
<evidence type="ECO:0000256" key="3">
    <source>
        <dbReference type="ARBA" id="ARBA00005272"/>
    </source>
</evidence>
<evidence type="ECO:0000256" key="14">
    <source>
        <dbReference type="ARBA" id="ARBA00047599"/>
    </source>
</evidence>
<gene>
    <name evidence="17" type="ORF">SLEP1_g22626</name>
</gene>
<dbReference type="FunFam" id="3.50.50.100:FF:000002">
    <property type="entry name" value="External alternative NAD(P)H-ubiquinone oxidoreductase B1, mitochondrial"/>
    <property type="match status" value="1"/>
</dbReference>
<evidence type="ECO:0000256" key="9">
    <source>
        <dbReference type="ARBA" id="ARBA00022946"/>
    </source>
</evidence>
<evidence type="ECO:0000256" key="7">
    <source>
        <dbReference type="ARBA" id="ARBA00022827"/>
    </source>
</evidence>
<dbReference type="Pfam" id="PF07992">
    <property type="entry name" value="Pyr_redox_2"/>
    <property type="match status" value="1"/>
</dbReference>
<dbReference type="InterPro" id="IPR023753">
    <property type="entry name" value="FAD/NAD-binding_dom"/>
</dbReference>